<dbReference type="Proteomes" id="UP000217895">
    <property type="component" value="Plasmid Plasmid2 dna"/>
</dbReference>
<organism evidence="2 3">
    <name type="scientific">Leptolyngbya boryana NIES-2135</name>
    <dbReference type="NCBI Taxonomy" id="1973484"/>
    <lineage>
        <taxon>Bacteria</taxon>
        <taxon>Bacillati</taxon>
        <taxon>Cyanobacteriota</taxon>
        <taxon>Cyanophyceae</taxon>
        <taxon>Leptolyngbyales</taxon>
        <taxon>Leptolyngbyaceae</taxon>
        <taxon>Leptolyngbya group</taxon>
        <taxon>Leptolyngbya</taxon>
    </lineage>
</organism>
<dbReference type="InterPro" id="IPR046738">
    <property type="entry name" value="DUF6788"/>
</dbReference>
<accession>A0A1Z4JS84</accession>
<proteinExistence type="predicted"/>
<feature type="domain" description="DUF6788" evidence="1">
    <location>
        <begin position="55"/>
        <end position="109"/>
    </location>
</feature>
<evidence type="ECO:0000259" key="1">
    <source>
        <dbReference type="Pfam" id="PF20586"/>
    </source>
</evidence>
<protein>
    <recommendedName>
        <fullName evidence="1">DUF6788 domain-containing protein</fullName>
    </recommendedName>
</protein>
<name>A0A1Z4JS84_LEPBY</name>
<gene>
    <name evidence="2" type="ORF">NIES2135_64590</name>
</gene>
<keyword evidence="2" id="KW-0614">Plasmid</keyword>
<evidence type="ECO:0000313" key="2">
    <source>
        <dbReference type="EMBL" id="BAY59582.1"/>
    </source>
</evidence>
<dbReference type="Pfam" id="PF20586">
    <property type="entry name" value="DUF6788"/>
    <property type="match status" value="1"/>
</dbReference>
<sequence length="115" mass="13172">MPRRPTITSLQASINRLSSDEQQQLYIWLGQRLQENSMLGADVAPSGVETRNYQGKTYVLQKRRCGRADCSCMDGEVSEVGHGPYWYAYWHESGKTQNHYVGKRPPWMEEAMSEG</sequence>
<geneLocation type="plasmid" evidence="2">
    <name>plasmid2</name>
</geneLocation>
<reference evidence="2 3" key="1">
    <citation type="submission" date="2017-06" db="EMBL/GenBank/DDBJ databases">
        <title>Genome sequencing of cyanobaciteial culture collection at National Institute for Environmental Studies (NIES).</title>
        <authorList>
            <person name="Hirose Y."/>
            <person name="Shimura Y."/>
            <person name="Fujisawa T."/>
            <person name="Nakamura Y."/>
            <person name="Kawachi M."/>
        </authorList>
    </citation>
    <scope>NUCLEOTIDE SEQUENCE [LARGE SCALE GENOMIC DNA]</scope>
    <source>
        <strain evidence="2 3">NIES-2135</strain>
        <plasmid evidence="3">Plasmid Plasmid2 dna</plasmid>
    </source>
</reference>
<evidence type="ECO:0000313" key="3">
    <source>
        <dbReference type="Proteomes" id="UP000217895"/>
    </source>
</evidence>
<dbReference type="AlphaFoldDB" id="A0A1Z4JS84"/>
<dbReference type="EMBL" id="AP018205">
    <property type="protein sequence ID" value="BAY59582.1"/>
    <property type="molecule type" value="Genomic_DNA"/>
</dbReference>
<keyword evidence="3" id="KW-1185">Reference proteome</keyword>